<dbReference type="AlphaFoldDB" id="A0A263CYY9"/>
<gene>
    <name evidence="2" type="ORF">CFN78_19600</name>
</gene>
<protein>
    <submittedName>
        <fullName evidence="2">Uncharacterized protein</fullName>
    </submittedName>
</protein>
<dbReference type="InParanoid" id="A0A263CYY9"/>
<dbReference type="RefSeq" id="WP_094864321.1">
    <property type="nucleotide sequence ID" value="NZ_NKYE01000013.1"/>
</dbReference>
<dbReference type="InterPro" id="IPR028994">
    <property type="entry name" value="Integrin_alpha_N"/>
</dbReference>
<comment type="caution">
    <text evidence="2">The sequence shown here is derived from an EMBL/GenBank/DDBJ whole genome shotgun (WGS) entry which is preliminary data.</text>
</comment>
<dbReference type="EMBL" id="NKYE01000013">
    <property type="protein sequence ID" value="OZM71373.1"/>
    <property type="molecule type" value="Genomic_DNA"/>
</dbReference>
<feature type="compositionally biased region" description="Polar residues" evidence="1">
    <location>
        <begin position="191"/>
        <end position="205"/>
    </location>
</feature>
<reference evidence="2 3" key="1">
    <citation type="submission" date="2017-07" db="EMBL/GenBank/DDBJ databases">
        <title>Amycolatopsis antarcticus sp. nov., isolated from the surface of an Antarcticus brown macroalga.</title>
        <authorList>
            <person name="Wang J."/>
            <person name="Leiva S."/>
            <person name="Huang J."/>
            <person name="Huang Y."/>
        </authorList>
    </citation>
    <scope>NUCLEOTIDE SEQUENCE [LARGE SCALE GENOMIC DNA]</scope>
    <source>
        <strain evidence="2 3">AU-G6</strain>
    </source>
</reference>
<evidence type="ECO:0000313" key="2">
    <source>
        <dbReference type="EMBL" id="OZM71373.1"/>
    </source>
</evidence>
<proteinExistence type="predicted"/>
<evidence type="ECO:0000256" key="1">
    <source>
        <dbReference type="SAM" id="MobiDB-lite"/>
    </source>
</evidence>
<accession>A0A263CYY9</accession>
<feature type="region of interest" description="Disordered" evidence="1">
    <location>
        <begin position="87"/>
        <end position="120"/>
    </location>
</feature>
<evidence type="ECO:0000313" key="3">
    <source>
        <dbReference type="Proteomes" id="UP000242444"/>
    </source>
</evidence>
<name>A0A263CYY9_9PSEU</name>
<dbReference type="SUPFAM" id="SSF69318">
    <property type="entry name" value="Integrin alpha N-terminal domain"/>
    <property type="match status" value="1"/>
</dbReference>
<keyword evidence="3" id="KW-1185">Reference proteome</keyword>
<organism evidence="2 3">
    <name type="scientific">Amycolatopsis antarctica</name>
    <dbReference type="NCBI Taxonomy" id="1854586"/>
    <lineage>
        <taxon>Bacteria</taxon>
        <taxon>Bacillati</taxon>
        <taxon>Actinomycetota</taxon>
        <taxon>Actinomycetes</taxon>
        <taxon>Pseudonocardiales</taxon>
        <taxon>Pseudonocardiaceae</taxon>
        <taxon>Amycolatopsis</taxon>
    </lineage>
</organism>
<dbReference type="OrthoDB" id="3371160at2"/>
<dbReference type="Proteomes" id="UP000242444">
    <property type="component" value="Unassembled WGS sequence"/>
</dbReference>
<feature type="region of interest" description="Disordered" evidence="1">
    <location>
        <begin position="179"/>
        <end position="236"/>
    </location>
</feature>
<feature type="compositionally biased region" description="Low complexity" evidence="1">
    <location>
        <begin position="103"/>
        <end position="114"/>
    </location>
</feature>
<sequence length="236" mass="23961">MWVDESGGTDTTDTTATADEMTVTIEGEEYALETSVDLDDDGVEETGVVETEDGMLAFSDSDGDGEADLVAEFDAQGNVVTMAEYDEASGEWREVEEPGTGGPTSTPDSTDTGSAAPMTADLPEGEVQVGPATVDTDNDGVNDTAVVQDADGNTIGFTDVNGDGEADTAVVIDAQGNSTTLEHTGDGEWTETGSAGTHGVASNGSEADDSAWGSPGSSVEGVAKIDSATGQWISPN</sequence>